<dbReference type="SMART" id="SM00385">
    <property type="entry name" value="CYCLIN"/>
    <property type="match status" value="1"/>
</dbReference>
<accession>A0ABD3A6Z1</accession>
<reference evidence="9 10" key="1">
    <citation type="submission" date="2024-11" db="EMBL/GenBank/DDBJ databases">
        <title>A near-complete genome assembly of Cinchona calisaya.</title>
        <authorList>
            <person name="Lian D.C."/>
            <person name="Zhao X.W."/>
            <person name="Wei L."/>
        </authorList>
    </citation>
    <scope>NUCLEOTIDE SEQUENCE [LARGE SCALE GENOMIC DNA]</scope>
    <source>
        <tissue evidence="9">Nenye</tissue>
    </source>
</reference>
<dbReference type="InterPro" id="IPR036915">
    <property type="entry name" value="Cyclin-like_sf"/>
</dbReference>
<evidence type="ECO:0000259" key="8">
    <source>
        <dbReference type="SMART" id="SM01332"/>
    </source>
</evidence>
<dbReference type="CDD" id="cd20543">
    <property type="entry name" value="CYCLIN_AtCycD-like_rpt1"/>
    <property type="match status" value="1"/>
</dbReference>
<gene>
    <name evidence="9" type="ORF">ACH5RR_012167</name>
</gene>
<dbReference type="InterPro" id="IPR004367">
    <property type="entry name" value="Cyclin_C-dom"/>
</dbReference>
<sequence length="368" mass="41002">MADKSFACVASNLLCSEAKSLCFDDSENVSIITDEKGHQSNDKALGFGNGRSEPLIALPCLTDEKFSLMVEEEKSHLPKNDYLMRLREGEIDMSVRRQALDWILKAHAHYGFGELALYLAMNYFDRFLSLFELPKDKTWTMQLLAVACLSLGVKMAEITIPLVVDLQVGDPKVIFEANTIRRMEILVLSKLKWRMHSYTPYTFIDYFLRKISGHDDHQISFEELIGKAVKLILSTIKVIDFLEFKPSEIAAAVAIFVAGETQAVDTEKAMSCFILVEKDRVVKCHKLLKDLTLMMLSGSTNTTNMASESVALVVPHSPYGVLEVACLSYKSGDEITVGSCPNSSNTTTDTKRKKLDTTASSLVANSQK</sequence>
<dbReference type="InterPro" id="IPR013763">
    <property type="entry name" value="Cyclin-like_dom"/>
</dbReference>
<dbReference type="CDD" id="cd20544">
    <property type="entry name" value="CYCLIN_AtCycD-like_rpt2"/>
    <property type="match status" value="1"/>
</dbReference>
<protein>
    <recommendedName>
        <fullName evidence="11">Cyclin N-terminal domain-containing protein</fullName>
    </recommendedName>
</protein>
<organism evidence="9 10">
    <name type="scientific">Cinchona calisaya</name>
    <dbReference type="NCBI Taxonomy" id="153742"/>
    <lineage>
        <taxon>Eukaryota</taxon>
        <taxon>Viridiplantae</taxon>
        <taxon>Streptophyta</taxon>
        <taxon>Embryophyta</taxon>
        <taxon>Tracheophyta</taxon>
        <taxon>Spermatophyta</taxon>
        <taxon>Magnoliopsida</taxon>
        <taxon>eudicotyledons</taxon>
        <taxon>Gunneridae</taxon>
        <taxon>Pentapetalae</taxon>
        <taxon>asterids</taxon>
        <taxon>lamiids</taxon>
        <taxon>Gentianales</taxon>
        <taxon>Rubiaceae</taxon>
        <taxon>Cinchonoideae</taxon>
        <taxon>Cinchoneae</taxon>
        <taxon>Cinchona</taxon>
    </lineage>
</organism>
<evidence type="ECO:0000259" key="7">
    <source>
        <dbReference type="SMART" id="SM00385"/>
    </source>
</evidence>
<proteinExistence type="inferred from homology"/>
<dbReference type="Pfam" id="PF00134">
    <property type="entry name" value="Cyclin_N"/>
    <property type="match status" value="1"/>
</dbReference>
<dbReference type="FunFam" id="1.10.472.10:FF:000060">
    <property type="entry name" value="D6-type cyclin"/>
    <property type="match status" value="1"/>
</dbReference>
<evidence type="ECO:0000313" key="9">
    <source>
        <dbReference type="EMBL" id="KAL3527511.1"/>
    </source>
</evidence>
<dbReference type="GO" id="GO:0051301">
    <property type="term" value="P:cell division"/>
    <property type="evidence" value="ECO:0007669"/>
    <property type="project" value="UniProtKB-KW"/>
</dbReference>
<dbReference type="FunFam" id="1.10.472.10:FF:000040">
    <property type="entry name" value="D6-type cyclin"/>
    <property type="match status" value="1"/>
</dbReference>
<dbReference type="InterPro" id="IPR006671">
    <property type="entry name" value="Cyclin_N"/>
</dbReference>
<evidence type="ECO:0008006" key="11">
    <source>
        <dbReference type="Google" id="ProtNLM"/>
    </source>
</evidence>
<name>A0ABD3A6Z1_9GENT</name>
<dbReference type="InterPro" id="IPR039361">
    <property type="entry name" value="Cyclin"/>
</dbReference>
<feature type="compositionally biased region" description="Polar residues" evidence="6">
    <location>
        <begin position="359"/>
        <end position="368"/>
    </location>
</feature>
<evidence type="ECO:0000256" key="1">
    <source>
        <dbReference type="ARBA" id="ARBA00009065"/>
    </source>
</evidence>
<evidence type="ECO:0000256" key="5">
    <source>
        <dbReference type="RuleBase" id="RU000383"/>
    </source>
</evidence>
<dbReference type="Gene3D" id="1.10.472.10">
    <property type="entry name" value="Cyclin-like"/>
    <property type="match status" value="2"/>
</dbReference>
<dbReference type="InterPro" id="IPR048258">
    <property type="entry name" value="Cyclins_cyclin-box"/>
</dbReference>
<keyword evidence="4" id="KW-0131">Cell cycle</keyword>
<evidence type="ECO:0000256" key="2">
    <source>
        <dbReference type="ARBA" id="ARBA00022618"/>
    </source>
</evidence>
<evidence type="ECO:0000256" key="3">
    <source>
        <dbReference type="ARBA" id="ARBA00023127"/>
    </source>
</evidence>
<dbReference type="PANTHER" id="PTHR10177">
    <property type="entry name" value="CYCLINS"/>
    <property type="match status" value="1"/>
</dbReference>
<dbReference type="EMBL" id="JBJUIK010000005">
    <property type="protein sequence ID" value="KAL3527511.1"/>
    <property type="molecule type" value="Genomic_DNA"/>
</dbReference>
<feature type="region of interest" description="Disordered" evidence="6">
    <location>
        <begin position="340"/>
        <end position="368"/>
    </location>
</feature>
<comment type="similarity">
    <text evidence="1">Belongs to the cyclin family. Cyclin D subfamily.</text>
</comment>
<feature type="domain" description="Cyclin C-terminal" evidence="8">
    <location>
        <begin position="198"/>
        <end position="330"/>
    </location>
</feature>
<evidence type="ECO:0000256" key="4">
    <source>
        <dbReference type="ARBA" id="ARBA00023306"/>
    </source>
</evidence>
<comment type="caution">
    <text evidence="9">The sequence shown here is derived from an EMBL/GenBank/DDBJ whole genome shotgun (WGS) entry which is preliminary data.</text>
</comment>
<dbReference type="AlphaFoldDB" id="A0ABD3A6Z1"/>
<dbReference type="Proteomes" id="UP001630127">
    <property type="component" value="Unassembled WGS sequence"/>
</dbReference>
<feature type="domain" description="Cyclin-like" evidence="7">
    <location>
        <begin position="101"/>
        <end position="189"/>
    </location>
</feature>
<evidence type="ECO:0000313" key="10">
    <source>
        <dbReference type="Proteomes" id="UP001630127"/>
    </source>
</evidence>
<keyword evidence="3 5" id="KW-0195">Cyclin</keyword>
<evidence type="ECO:0000256" key="6">
    <source>
        <dbReference type="SAM" id="MobiDB-lite"/>
    </source>
</evidence>
<dbReference type="SMART" id="SM01332">
    <property type="entry name" value="Cyclin_C"/>
    <property type="match status" value="1"/>
</dbReference>
<keyword evidence="10" id="KW-1185">Reference proteome</keyword>
<keyword evidence="2" id="KW-0132">Cell division</keyword>
<dbReference type="Pfam" id="PF02984">
    <property type="entry name" value="Cyclin_C"/>
    <property type="match status" value="1"/>
</dbReference>
<dbReference type="SUPFAM" id="SSF47954">
    <property type="entry name" value="Cyclin-like"/>
    <property type="match status" value="2"/>
</dbReference>
<dbReference type="PROSITE" id="PS00292">
    <property type="entry name" value="CYCLINS"/>
    <property type="match status" value="1"/>
</dbReference>